<dbReference type="CDD" id="cd05380">
    <property type="entry name" value="CAP_euk"/>
    <property type="match status" value="2"/>
</dbReference>
<dbReference type="Proteomes" id="UP000252519">
    <property type="component" value="Unassembled WGS sequence"/>
</dbReference>
<feature type="domain" description="SCP" evidence="2">
    <location>
        <begin position="36"/>
        <end position="190"/>
    </location>
</feature>
<feature type="signal peptide" evidence="1">
    <location>
        <begin position="1"/>
        <end position="22"/>
    </location>
</feature>
<dbReference type="InterPro" id="IPR035940">
    <property type="entry name" value="CAP_sf"/>
</dbReference>
<dbReference type="InterPro" id="IPR001283">
    <property type="entry name" value="CRISP-related"/>
</dbReference>
<dbReference type="Pfam" id="PF00188">
    <property type="entry name" value="CAP"/>
    <property type="match status" value="2"/>
</dbReference>
<dbReference type="SMART" id="SM00198">
    <property type="entry name" value="SCP"/>
    <property type="match status" value="2"/>
</dbReference>
<dbReference type="AlphaFoldDB" id="A0A368G0U4"/>
<organism evidence="3 4">
    <name type="scientific">Ancylostoma caninum</name>
    <name type="common">Dog hookworm</name>
    <dbReference type="NCBI Taxonomy" id="29170"/>
    <lineage>
        <taxon>Eukaryota</taxon>
        <taxon>Metazoa</taxon>
        <taxon>Ecdysozoa</taxon>
        <taxon>Nematoda</taxon>
        <taxon>Chromadorea</taxon>
        <taxon>Rhabditida</taxon>
        <taxon>Rhabditina</taxon>
        <taxon>Rhabditomorpha</taxon>
        <taxon>Strongyloidea</taxon>
        <taxon>Ancylostomatidae</taxon>
        <taxon>Ancylostomatinae</taxon>
        <taxon>Ancylostoma</taxon>
    </lineage>
</organism>
<dbReference type="InterPro" id="IPR014044">
    <property type="entry name" value="CAP_dom"/>
</dbReference>
<reference evidence="3 4" key="1">
    <citation type="submission" date="2014-10" db="EMBL/GenBank/DDBJ databases">
        <title>Draft genome of the hookworm Ancylostoma caninum.</title>
        <authorList>
            <person name="Mitreva M."/>
        </authorList>
    </citation>
    <scope>NUCLEOTIDE SEQUENCE [LARGE SCALE GENOMIC DNA]</scope>
    <source>
        <strain evidence="3 4">Baltimore</strain>
    </source>
</reference>
<comment type="caution">
    <text evidence="3">The sequence shown here is derived from an EMBL/GenBank/DDBJ whole genome shotgun (WGS) entry which is preliminary data.</text>
</comment>
<evidence type="ECO:0000256" key="1">
    <source>
        <dbReference type="SAM" id="SignalP"/>
    </source>
</evidence>
<gene>
    <name evidence="3" type="ORF">ANCCAN_16100</name>
</gene>
<evidence type="ECO:0000259" key="2">
    <source>
        <dbReference type="SMART" id="SM00198"/>
    </source>
</evidence>
<name>A0A368G0U4_ANCCA</name>
<keyword evidence="4" id="KW-1185">Reference proteome</keyword>
<dbReference type="PANTHER" id="PTHR10334">
    <property type="entry name" value="CYSTEINE-RICH SECRETORY PROTEIN-RELATED"/>
    <property type="match status" value="1"/>
</dbReference>
<evidence type="ECO:0000313" key="3">
    <source>
        <dbReference type="EMBL" id="RCN37972.1"/>
    </source>
</evidence>
<accession>A0A368G0U4</accession>
<dbReference type="Gene3D" id="3.40.33.10">
    <property type="entry name" value="CAP"/>
    <property type="match status" value="2"/>
</dbReference>
<evidence type="ECO:0000313" key="4">
    <source>
        <dbReference type="Proteomes" id="UP000252519"/>
    </source>
</evidence>
<dbReference type="EMBL" id="JOJR01000429">
    <property type="protein sequence ID" value="RCN37972.1"/>
    <property type="molecule type" value="Genomic_DNA"/>
</dbReference>
<feature type="domain" description="SCP" evidence="2">
    <location>
        <begin position="250"/>
        <end position="412"/>
    </location>
</feature>
<sequence length="448" mass="49584">MATVSSLALLAVLVLFVCNVAAAPKSFGCDGKITDEMRKKILDFHNQARIRLAKGQERNKTGRLPSAKNMYELSWCCGLEKKAEAAIAVCPENLADLEGYGINFGTRYHCPKYPKTSEVLVMDELGNWWNEVRKYGMTDAKNRYIKEDMQFSMDDWANMANGKNTKIGCSYNKIKGKTVFLCAYDNNAIKDERVVYEPGNPCKKDQDCTTYEGSKCGSSGLCVGKPEPGYKQKEEALERACNDESGMTEALRKHLLDTYNAYRSSVARGLEPDAAGGNAPKAEQMLKMIYDCPSEKIAFKLAKKCPSATRPIYSHNWNMHKVSSPSMPDEAAADEATTAWWSELKNNGVGESNIFTADLFHRGYYNKDGGAVKPVIHYVAMAKDVSYKLGCVIHKCDDGKYVHCLSTPTGPGHPVNKPIYQVGEPCKKDSDCRGKFVCSVDEGLCSLS</sequence>
<protein>
    <submittedName>
        <fullName evidence="3">SCP-like protein</fullName>
    </submittedName>
</protein>
<dbReference type="STRING" id="29170.A0A368G0U4"/>
<feature type="chain" id="PRO_5016967688" evidence="1">
    <location>
        <begin position="23"/>
        <end position="448"/>
    </location>
</feature>
<keyword evidence="1" id="KW-0732">Signal</keyword>
<dbReference type="OrthoDB" id="5877551at2759"/>
<proteinExistence type="predicted"/>
<dbReference type="SUPFAM" id="SSF55797">
    <property type="entry name" value="PR-1-like"/>
    <property type="match status" value="2"/>
</dbReference>